<reference evidence="1 2" key="2">
    <citation type="journal article" date="2022" name="Mol. Ecol. Resour.">
        <title>The genomes of chicory, endive, great burdock and yacon provide insights into Asteraceae paleo-polyploidization history and plant inulin production.</title>
        <authorList>
            <person name="Fan W."/>
            <person name="Wang S."/>
            <person name="Wang H."/>
            <person name="Wang A."/>
            <person name="Jiang F."/>
            <person name="Liu H."/>
            <person name="Zhao H."/>
            <person name="Xu D."/>
            <person name="Zhang Y."/>
        </authorList>
    </citation>
    <scope>NUCLEOTIDE SEQUENCE [LARGE SCALE GENOMIC DNA]</scope>
    <source>
        <strain evidence="2">cv. Yunnan</strain>
        <tissue evidence="1">Leaves</tissue>
    </source>
</reference>
<name>A0ACB9KCH6_9ASTR</name>
<accession>A0ACB9KCH6</accession>
<gene>
    <name evidence="1" type="ORF">L1987_04143</name>
</gene>
<keyword evidence="2" id="KW-1185">Reference proteome</keyword>
<organism evidence="1 2">
    <name type="scientific">Smallanthus sonchifolius</name>
    <dbReference type="NCBI Taxonomy" id="185202"/>
    <lineage>
        <taxon>Eukaryota</taxon>
        <taxon>Viridiplantae</taxon>
        <taxon>Streptophyta</taxon>
        <taxon>Embryophyta</taxon>
        <taxon>Tracheophyta</taxon>
        <taxon>Spermatophyta</taxon>
        <taxon>Magnoliopsida</taxon>
        <taxon>eudicotyledons</taxon>
        <taxon>Gunneridae</taxon>
        <taxon>Pentapetalae</taxon>
        <taxon>asterids</taxon>
        <taxon>campanulids</taxon>
        <taxon>Asterales</taxon>
        <taxon>Asteraceae</taxon>
        <taxon>Asteroideae</taxon>
        <taxon>Heliantheae alliance</taxon>
        <taxon>Millerieae</taxon>
        <taxon>Smallanthus</taxon>
    </lineage>
</organism>
<comment type="caution">
    <text evidence="1">The sequence shown here is derived from an EMBL/GenBank/DDBJ whole genome shotgun (WGS) entry which is preliminary data.</text>
</comment>
<protein>
    <submittedName>
        <fullName evidence="1">Uncharacterized protein</fullName>
    </submittedName>
</protein>
<sequence>MEGGDYGGYGGGHGGYNGGGGGFANYMNYHNHPSLYKPAPPPLTAIDRFLCGRTRVDHHQTQNHEINQPFVSSNGLSNLSFSSNMINNYLPSIKSFTVDVNFDDVFTNAIGECLTMEELKNYPICDRNRGSNQFVTEPEKISTVFEKKSKNGATSKVLIKGQWTDEEDRLVKEHGERKWALIAEKMTGRAGKQCRERWRNHLHPDIKKDTWSEEEVRMLIEAHQKVGNKWAEIAKLIPGRTENSIKNQWNATKRKQNSSRKSKKNDSKSEKSCKSTLLQDYIRSKTSDHNLATATTTTTANSTVVVPELTSSNSIASDPSIEITQSYENELSFMQALFETATTSNESSSHVSVESSTIDHLLGFSGNLELGFSSFSSTPCDENWNVFLNNYHEEDMSQTQATGDVNQLEEAIAMASSGYHVHACGSLSDAKNTGIW</sequence>
<reference evidence="2" key="1">
    <citation type="journal article" date="2022" name="Mol. Ecol. Resour.">
        <title>The genomes of chicory, endive, great burdock and yacon provide insights into Asteraceae palaeo-polyploidization history and plant inulin production.</title>
        <authorList>
            <person name="Fan W."/>
            <person name="Wang S."/>
            <person name="Wang H."/>
            <person name="Wang A."/>
            <person name="Jiang F."/>
            <person name="Liu H."/>
            <person name="Zhao H."/>
            <person name="Xu D."/>
            <person name="Zhang Y."/>
        </authorList>
    </citation>
    <scope>NUCLEOTIDE SEQUENCE [LARGE SCALE GENOMIC DNA]</scope>
    <source>
        <strain evidence="2">cv. Yunnan</strain>
    </source>
</reference>
<evidence type="ECO:0000313" key="1">
    <source>
        <dbReference type="EMBL" id="KAI3830011.1"/>
    </source>
</evidence>
<dbReference type="EMBL" id="CM042018">
    <property type="protein sequence ID" value="KAI3830011.1"/>
    <property type="molecule type" value="Genomic_DNA"/>
</dbReference>
<dbReference type="Proteomes" id="UP001056120">
    <property type="component" value="Linkage Group LG01"/>
</dbReference>
<proteinExistence type="predicted"/>
<evidence type="ECO:0000313" key="2">
    <source>
        <dbReference type="Proteomes" id="UP001056120"/>
    </source>
</evidence>